<proteinExistence type="predicted"/>
<keyword evidence="3" id="KW-1185">Reference proteome</keyword>
<accession>A0AA35QGD2</accession>
<organism evidence="2 3">
    <name type="scientific">Clonostachys chloroleuca</name>
    <dbReference type="NCBI Taxonomy" id="1926264"/>
    <lineage>
        <taxon>Eukaryota</taxon>
        <taxon>Fungi</taxon>
        <taxon>Dikarya</taxon>
        <taxon>Ascomycota</taxon>
        <taxon>Pezizomycotina</taxon>
        <taxon>Sordariomycetes</taxon>
        <taxon>Hypocreomycetidae</taxon>
        <taxon>Hypocreales</taxon>
        <taxon>Bionectriaceae</taxon>
        <taxon>Clonostachys</taxon>
    </lineage>
</organism>
<evidence type="ECO:0000313" key="2">
    <source>
        <dbReference type="EMBL" id="CAI6101364.1"/>
    </source>
</evidence>
<evidence type="ECO:0000256" key="1">
    <source>
        <dbReference type="SAM" id="MobiDB-lite"/>
    </source>
</evidence>
<dbReference type="AlphaFoldDB" id="A0AA35QGD2"/>
<dbReference type="EMBL" id="CABFNP030001360">
    <property type="protein sequence ID" value="CAI6101364.1"/>
    <property type="molecule type" value="Genomic_DNA"/>
</dbReference>
<reference evidence="2" key="1">
    <citation type="submission" date="2023-01" db="EMBL/GenBank/DDBJ databases">
        <authorList>
            <person name="Piombo E."/>
        </authorList>
    </citation>
    <scope>NUCLEOTIDE SEQUENCE</scope>
</reference>
<name>A0AA35QGD2_9HYPO</name>
<feature type="compositionally biased region" description="Low complexity" evidence="1">
    <location>
        <begin position="142"/>
        <end position="151"/>
    </location>
</feature>
<evidence type="ECO:0000313" key="3">
    <source>
        <dbReference type="Proteomes" id="UP001160390"/>
    </source>
</evidence>
<protein>
    <submittedName>
        <fullName evidence="2">Uncharacterized protein</fullName>
    </submittedName>
</protein>
<gene>
    <name evidence="2" type="ORF">CCHLO57077_00006626</name>
</gene>
<feature type="region of interest" description="Disordered" evidence="1">
    <location>
        <begin position="135"/>
        <end position="156"/>
    </location>
</feature>
<feature type="region of interest" description="Disordered" evidence="1">
    <location>
        <begin position="244"/>
        <end position="264"/>
    </location>
</feature>
<comment type="caution">
    <text evidence="2">The sequence shown here is derived from an EMBL/GenBank/DDBJ whole genome shotgun (WGS) entry which is preliminary data.</text>
</comment>
<sequence>MTTNINSEETVETANLKLRASCNACHESKPKRAKECPMTSNLLETPPIINFFGEQTLFNCTSEPLVHSEILGAHHDRGTESFLGLALTTNRSEHGTQGEEWAADGVGNQFFTGHITDSHWAGLDLDASLIQTSPDMREQVPQQQQQDQDQQMAESPIRYDKPECSCSCSPEAVPGLARTSPLFNRGKNQRLSFDIELSQIKRAIISCEASVNCQSHAADPSMAMLMGVMIGAIIDGFEKLLANDDPPAADDHNPQSSSCTPVAAQSADGHIQVATGNGGRPKSGDQDSIMAEPRLTWGVLQLEDDDEADLRLRLCVLYFRRLEMLLKHFSQSVRFFRDEQDDQAAGVRSSAAQVMACDYTRIWLEEKAESVRLRLSKRHTV</sequence>
<dbReference type="Proteomes" id="UP001160390">
    <property type="component" value="Unassembled WGS sequence"/>
</dbReference>